<keyword evidence="3" id="KW-1185">Reference proteome</keyword>
<dbReference type="RefSeq" id="WP_104372023.1">
    <property type="nucleotide sequence ID" value="NZ_BFAV01000112.1"/>
</dbReference>
<name>A0A2L2XBH0_9FIRM</name>
<dbReference type="EMBL" id="BFAV01000112">
    <property type="protein sequence ID" value="GBF33659.1"/>
    <property type="molecule type" value="Genomic_DNA"/>
</dbReference>
<proteinExistence type="inferred from homology"/>
<dbReference type="OrthoDB" id="108903at2"/>
<comment type="caution">
    <text evidence="2">The sequence shown here is derived from an EMBL/GenBank/DDBJ whole genome shotgun (WGS) entry which is preliminary data.</text>
</comment>
<dbReference type="InterPro" id="IPR011042">
    <property type="entry name" value="6-blade_b-propeller_TolB-like"/>
</dbReference>
<evidence type="ECO:0000313" key="3">
    <source>
        <dbReference type="Proteomes" id="UP000239549"/>
    </source>
</evidence>
<dbReference type="Proteomes" id="UP000239549">
    <property type="component" value="Unassembled WGS sequence"/>
</dbReference>
<dbReference type="Gene3D" id="2.120.10.30">
    <property type="entry name" value="TolB, C-terminal domain"/>
    <property type="match status" value="2"/>
</dbReference>
<dbReference type="InterPro" id="IPR011659">
    <property type="entry name" value="WD40"/>
</dbReference>
<dbReference type="AlphaFoldDB" id="A0A2L2XBH0"/>
<protein>
    <submittedName>
        <fullName evidence="2">Hypothetical signaling protein</fullName>
    </submittedName>
</protein>
<reference evidence="3" key="1">
    <citation type="submission" date="2018-02" db="EMBL/GenBank/DDBJ databases">
        <title>Genome sequence of Desulfocucumis palustris strain NAW-5.</title>
        <authorList>
            <person name="Watanabe M."/>
            <person name="Kojima H."/>
            <person name="Fukui M."/>
        </authorList>
    </citation>
    <scope>NUCLEOTIDE SEQUENCE [LARGE SCALE GENOMIC DNA]</scope>
    <source>
        <strain evidence="3">NAW-5</strain>
    </source>
</reference>
<dbReference type="PANTHER" id="PTHR36842">
    <property type="entry name" value="PROTEIN TOLB HOMOLOG"/>
    <property type="match status" value="1"/>
</dbReference>
<dbReference type="PANTHER" id="PTHR36842:SF1">
    <property type="entry name" value="PROTEIN TOLB"/>
    <property type="match status" value="1"/>
</dbReference>
<evidence type="ECO:0000313" key="2">
    <source>
        <dbReference type="EMBL" id="GBF33659.1"/>
    </source>
</evidence>
<gene>
    <name evidence="2" type="ORF">DCCM_2765</name>
</gene>
<dbReference type="SUPFAM" id="SSF82171">
    <property type="entry name" value="DPP6 N-terminal domain-like"/>
    <property type="match status" value="1"/>
</dbReference>
<dbReference type="Pfam" id="PF07676">
    <property type="entry name" value="PD40"/>
    <property type="match status" value="3"/>
</dbReference>
<sequence>MTLAKKIKSSVVFLLMPLLLILLLSQAGCGNNSEIQDVTRTTQQDNSKTNLPQVNTEAFKGQGRLAFVQNGLLYVLDGDSGDLNKISDAGQARGPMWSPDGQWLAYMCYSDVDMNDGKIFIAKPDGSRAYEVTGLPMPVGLNQISWLPASDVLVVAVSGHGLYMVRPGDTANKVNDKPGVLSPDGKTIAYVETLPYDQKHPEDRSDALYIVPLAGKEPIQLYVAEKSGICLAGWWPDSKGLLFQIDPVHSASIMADGVGLYSLPSAGGEPRLLTTSLGYPEWVSWSPDGSNLLVVKGTGREIWQNKSLVVCDVKTGKSVDLPQKPGAVSLDPEWSPDGKYIAYVQAVEQKEGISGAEGVASWEQTRTLWVADSNGKNARRINEAGAGISRPLWSQNGSHIIYLKDNSVWLVNSNGGSPVKIAGPFPKTDDSFGYYGYISRSDILALYK</sequence>
<evidence type="ECO:0000256" key="1">
    <source>
        <dbReference type="ARBA" id="ARBA00009820"/>
    </source>
</evidence>
<organism evidence="2 3">
    <name type="scientific">Desulfocucumis palustris</name>
    <dbReference type="NCBI Taxonomy" id="1898651"/>
    <lineage>
        <taxon>Bacteria</taxon>
        <taxon>Bacillati</taxon>
        <taxon>Bacillota</taxon>
        <taxon>Clostridia</taxon>
        <taxon>Eubacteriales</taxon>
        <taxon>Desulfocucumaceae</taxon>
        <taxon>Desulfocucumis</taxon>
    </lineage>
</organism>
<accession>A0A2L2XBH0</accession>
<comment type="similarity">
    <text evidence="1">Belongs to the TolB family.</text>
</comment>